<dbReference type="InterPro" id="IPR003660">
    <property type="entry name" value="HAMP_dom"/>
</dbReference>
<dbReference type="GO" id="GO:0004721">
    <property type="term" value="F:phosphoprotein phosphatase activity"/>
    <property type="evidence" value="ECO:0007669"/>
    <property type="project" value="TreeGrafter"/>
</dbReference>
<dbReference type="SMART" id="SM00304">
    <property type="entry name" value="HAMP"/>
    <property type="match status" value="1"/>
</dbReference>
<name>A0A0Q3VJB4_9BACI</name>
<dbReference type="RefSeq" id="WP_056685963.1">
    <property type="nucleotide sequence ID" value="NZ_CP041305.1"/>
</dbReference>
<keyword evidence="10" id="KW-0067">ATP-binding</keyword>
<dbReference type="GO" id="GO:0005886">
    <property type="term" value="C:plasma membrane"/>
    <property type="evidence" value="ECO:0007669"/>
    <property type="project" value="UniProtKB-SubCell"/>
</dbReference>
<gene>
    <name evidence="17" type="ORF">AN957_20745</name>
</gene>
<dbReference type="STRING" id="1637975.AN957_20745"/>
<dbReference type="PRINTS" id="PR00344">
    <property type="entry name" value="BCTRLSENSOR"/>
</dbReference>
<dbReference type="AlphaFoldDB" id="A0A0Q3VJB4"/>
<dbReference type="Pfam" id="PF00512">
    <property type="entry name" value="HisKA"/>
    <property type="match status" value="1"/>
</dbReference>
<dbReference type="Pfam" id="PF00989">
    <property type="entry name" value="PAS"/>
    <property type="match status" value="1"/>
</dbReference>
<comment type="catalytic activity">
    <reaction evidence="1">
        <text>ATP + protein L-histidine = ADP + protein N-phospho-L-histidine.</text>
        <dbReference type="EC" id="2.7.13.3"/>
    </reaction>
</comment>
<organism evidence="17 18">
    <name type="scientific">Cytobacillus solani</name>
    <dbReference type="NCBI Taxonomy" id="1637975"/>
    <lineage>
        <taxon>Bacteria</taxon>
        <taxon>Bacillati</taxon>
        <taxon>Bacillota</taxon>
        <taxon>Bacilli</taxon>
        <taxon>Bacillales</taxon>
        <taxon>Bacillaceae</taxon>
        <taxon>Cytobacillus</taxon>
    </lineage>
</organism>
<dbReference type="PANTHER" id="PTHR45453">
    <property type="entry name" value="PHOSPHATE REGULON SENSOR PROTEIN PHOR"/>
    <property type="match status" value="1"/>
</dbReference>
<keyword evidence="7" id="KW-0808">Transferase</keyword>
<dbReference type="FunFam" id="1.10.287.130:FF:000001">
    <property type="entry name" value="Two-component sensor histidine kinase"/>
    <property type="match status" value="1"/>
</dbReference>
<dbReference type="NCBIfam" id="TIGR00229">
    <property type="entry name" value="sensory_box"/>
    <property type="match status" value="1"/>
</dbReference>
<dbReference type="NCBIfam" id="NF046044">
    <property type="entry name" value="PnpS"/>
    <property type="match status" value="1"/>
</dbReference>
<evidence type="ECO:0000256" key="5">
    <source>
        <dbReference type="ARBA" id="ARBA00022475"/>
    </source>
</evidence>
<evidence type="ECO:0000259" key="16">
    <source>
        <dbReference type="PROSITE" id="PS50885"/>
    </source>
</evidence>
<evidence type="ECO:0000256" key="10">
    <source>
        <dbReference type="ARBA" id="ARBA00022840"/>
    </source>
</evidence>
<evidence type="ECO:0000256" key="2">
    <source>
        <dbReference type="ARBA" id="ARBA00004314"/>
    </source>
</evidence>
<dbReference type="CDD" id="cd00082">
    <property type="entry name" value="HisKA"/>
    <property type="match status" value="1"/>
</dbReference>
<dbReference type="InterPro" id="IPR000014">
    <property type="entry name" value="PAS"/>
</dbReference>
<dbReference type="PROSITE" id="PS50112">
    <property type="entry name" value="PAS"/>
    <property type="match status" value="1"/>
</dbReference>
<dbReference type="CDD" id="cd00130">
    <property type="entry name" value="PAS"/>
    <property type="match status" value="1"/>
</dbReference>
<dbReference type="GO" id="GO:0006355">
    <property type="term" value="P:regulation of DNA-templated transcription"/>
    <property type="evidence" value="ECO:0007669"/>
    <property type="project" value="InterPro"/>
</dbReference>
<dbReference type="InterPro" id="IPR035965">
    <property type="entry name" value="PAS-like_dom_sf"/>
</dbReference>
<dbReference type="EC" id="2.7.13.3" evidence="4"/>
<dbReference type="SMART" id="SM00388">
    <property type="entry name" value="HisKA"/>
    <property type="match status" value="1"/>
</dbReference>
<keyword evidence="5" id="KW-1003">Cell membrane</keyword>
<dbReference type="InterPro" id="IPR050351">
    <property type="entry name" value="BphY/WalK/GraS-like"/>
</dbReference>
<dbReference type="SMART" id="SM00091">
    <property type="entry name" value="PAS"/>
    <property type="match status" value="1"/>
</dbReference>
<keyword evidence="8" id="KW-0547">Nucleotide-binding</keyword>
<dbReference type="InterPro" id="IPR004358">
    <property type="entry name" value="Sig_transdc_His_kin-like_C"/>
</dbReference>
<dbReference type="CDD" id="cd00075">
    <property type="entry name" value="HATPase"/>
    <property type="match status" value="1"/>
</dbReference>
<keyword evidence="9" id="KW-0418">Kinase</keyword>
<evidence type="ECO:0000256" key="11">
    <source>
        <dbReference type="ARBA" id="ARBA00023012"/>
    </source>
</evidence>
<dbReference type="SUPFAM" id="SSF55785">
    <property type="entry name" value="PYP-like sensor domain (PAS domain)"/>
    <property type="match status" value="1"/>
</dbReference>
<evidence type="ECO:0000256" key="9">
    <source>
        <dbReference type="ARBA" id="ARBA00022777"/>
    </source>
</evidence>
<dbReference type="PROSITE" id="PS50109">
    <property type="entry name" value="HIS_KIN"/>
    <property type="match status" value="1"/>
</dbReference>
<evidence type="ECO:0000256" key="12">
    <source>
        <dbReference type="ARBA" id="ARBA00023136"/>
    </source>
</evidence>
<evidence type="ECO:0000256" key="3">
    <source>
        <dbReference type="ARBA" id="ARBA00004651"/>
    </source>
</evidence>
<feature type="domain" description="Histidine kinase" evidence="14">
    <location>
        <begin position="369"/>
        <end position="587"/>
    </location>
</feature>
<feature type="domain" description="HAMP" evidence="16">
    <location>
        <begin position="187"/>
        <end position="239"/>
    </location>
</feature>
<dbReference type="Gene3D" id="3.30.450.20">
    <property type="entry name" value="PAS domain"/>
    <property type="match status" value="2"/>
</dbReference>
<dbReference type="SMART" id="SM00387">
    <property type="entry name" value="HATPase_c"/>
    <property type="match status" value="1"/>
</dbReference>
<keyword evidence="13" id="KW-0812">Transmembrane</keyword>
<dbReference type="InterPro" id="IPR013767">
    <property type="entry name" value="PAS_fold"/>
</dbReference>
<feature type="transmembrane region" description="Helical" evidence="13">
    <location>
        <begin position="163"/>
        <end position="182"/>
    </location>
</feature>
<evidence type="ECO:0000256" key="1">
    <source>
        <dbReference type="ARBA" id="ARBA00000085"/>
    </source>
</evidence>
<dbReference type="GO" id="GO:0005524">
    <property type="term" value="F:ATP binding"/>
    <property type="evidence" value="ECO:0007669"/>
    <property type="project" value="UniProtKB-KW"/>
</dbReference>
<dbReference type="Pfam" id="PF16736">
    <property type="entry name" value="sCache_like"/>
    <property type="match status" value="1"/>
</dbReference>
<comment type="caution">
    <text evidence="17">The sequence shown here is derived from an EMBL/GenBank/DDBJ whole genome shotgun (WGS) entry which is preliminary data.</text>
</comment>
<keyword evidence="12 13" id="KW-0472">Membrane</keyword>
<dbReference type="InterPro" id="IPR036890">
    <property type="entry name" value="HATPase_C_sf"/>
</dbReference>
<dbReference type="Pfam" id="PF02518">
    <property type="entry name" value="HATPase_c"/>
    <property type="match status" value="1"/>
</dbReference>
<dbReference type="CDD" id="cd06225">
    <property type="entry name" value="HAMP"/>
    <property type="match status" value="1"/>
</dbReference>
<dbReference type="SUPFAM" id="SSF55874">
    <property type="entry name" value="ATPase domain of HSP90 chaperone/DNA topoisomerase II/histidine kinase"/>
    <property type="match status" value="1"/>
</dbReference>
<dbReference type="PANTHER" id="PTHR45453:SF1">
    <property type="entry name" value="PHOSPHATE REGULON SENSOR PROTEIN PHOR"/>
    <property type="match status" value="1"/>
</dbReference>
<evidence type="ECO:0000259" key="14">
    <source>
        <dbReference type="PROSITE" id="PS50109"/>
    </source>
</evidence>
<evidence type="ECO:0000256" key="6">
    <source>
        <dbReference type="ARBA" id="ARBA00022553"/>
    </source>
</evidence>
<evidence type="ECO:0000256" key="7">
    <source>
        <dbReference type="ARBA" id="ARBA00022679"/>
    </source>
</evidence>
<dbReference type="InterPro" id="IPR005467">
    <property type="entry name" value="His_kinase_dom"/>
</dbReference>
<evidence type="ECO:0000313" key="17">
    <source>
        <dbReference type="EMBL" id="KQL20783.1"/>
    </source>
</evidence>
<proteinExistence type="predicted"/>
<dbReference type="Proteomes" id="UP000050996">
    <property type="component" value="Unassembled WGS sequence"/>
</dbReference>
<keyword evidence="11" id="KW-0902">Two-component regulatory system</keyword>
<dbReference type="EMBL" id="LJIX01000006">
    <property type="protein sequence ID" value="KQL20783.1"/>
    <property type="molecule type" value="Genomic_DNA"/>
</dbReference>
<dbReference type="InterPro" id="IPR003594">
    <property type="entry name" value="HATPase_dom"/>
</dbReference>
<dbReference type="PATRIC" id="fig|1637975.4.peg.4127"/>
<dbReference type="Gene3D" id="3.30.565.10">
    <property type="entry name" value="Histidine kinase-like ATPase, C-terminal domain"/>
    <property type="match status" value="1"/>
</dbReference>
<dbReference type="SUPFAM" id="SSF158472">
    <property type="entry name" value="HAMP domain-like"/>
    <property type="match status" value="1"/>
</dbReference>
<dbReference type="GO" id="GO:0016036">
    <property type="term" value="P:cellular response to phosphate starvation"/>
    <property type="evidence" value="ECO:0007669"/>
    <property type="project" value="TreeGrafter"/>
</dbReference>
<evidence type="ECO:0000313" key="18">
    <source>
        <dbReference type="Proteomes" id="UP000050996"/>
    </source>
</evidence>
<dbReference type="FunFam" id="3.30.565.10:FF:000023">
    <property type="entry name" value="PAS domain-containing sensor histidine kinase"/>
    <property type="match status" value="1"/>
</dbReference>
<evidence type="ECO:0000259" key="15">
    <source>
        <dbReference type="PROSITE" id="PS50112"/>
    </source>
</evidence>
<dbReference type="Pfam" id="PF00672">
    <property type="entry name" value="HAMP"/>
    <property type="match status" value="1"/>
</dbReference>
<dbReference type="GO" id="GO:0000155">
    <property type="term" value="F:phosphorelay sensor kinase activity"/>
    <property type="evidence" value="ECO:0007669"/>
    <property type="project" value="InterPro"/>
</dbReference>
<dbReference type="InterPro" id="IPR003661">
    <property type="entry name" value="HisK_dim/P_dom"/>
</dbReference>
<comment type="subcellular location">
    <subcellularLocation>
        <location evidence="3">Cell membrane</location>
        <topology evidence="3">Multi-pass membrane protein</topology>
    </subcellularLocation>
    <subcellularLocation>
        <location evidence="2">Membrane raft</location>
        <topology evidence="2">Multi-pass membrane protein</topology>
    </subcellularLocation>
</comment>
<protein>
    <recommendedName>
        <fullName evidence="4">histidine kinase</fullName>
        <ecNumber evidence="4">2.7.13.3</ecNumber>
    </recommendedName>
</protein>
<dbReference type="InterPro" id="IPR036097">
    <property type="entry name" value="HisK_dim/P_sf"/>
</dbReference>
<dbReference type="GO" id="GO:0045121">
    <property type="term" value="C:membrane raft"/>
    <property type="evidence" value="ECO:0007669"/>
    <property type="project" value="UniProtKB-SubCell"/>
</dbReference>
<feature type="domain" description="PAS" evidence="15">
    <location>
        <begin position="244"/>
        <end position="317"/>
    </location>
</feature>
<dbReference type="PROSITE" id="PS50885">
    <property type="entry name" value="HAMP"/>
    <property type="match status" value="1"/>
</dbReference>
<dbReference type="SUPFAM" id="SSF47384">
    <property type="entry name" value="Homodimeric domain of signal transducing histidine kinase"/>
    <property type="match status" value="1"/>
</dbReference>
<dbReference type="InterPro" id="IPR031967">
    <property type="entry name" value="PhoR_single_Cache-like_dom"/>
</dbReference>
<sequence>MTKFRSRLLFALITLIFAVLIGLGLLLGQLYKSYYLNAFDERLKKETKMISSYVEDEGGILALKSESIDTFSKVLNARVTIVDISGVIVYDSKPLNDASSNNEHHAVIKSMIKKDAAGHHLVEVDDGYDLHYYWRPIVQSGADEGFVLLSTKMTEINKAYQQIWWILIICLGFAFIVILLLGTRITNRYTKPIEAATKTAIELAKGNYRARTYEDQIDETGMLSASINILARNLQEMRKLQEMHQDRLAALIENMGSGLILIDKKGYISLINRPYKELFRVNDSEYTNKLYYEVIQQQEVTSIIEELFMTEQKVRKQIFIPLSHGRQHFEIYGVPIIGTNDVWRGILLVFHDISDIKKLEQVRKDFVANVSHELKTPITSIKGFSETLLDGAMEDKQALEAFLKIILQESDRLQSLVQDLLDLSKMEQLGFHLSIQQFNIRTTLEEVIAILNKKADEKEIKLQFEADKKSILIDGDADRLKQVFLNLVSNAISYTPNCGHVFLGLKESASNIFVEVKDTGIGMEESEVPRIFERFYRIDKARSRNSGGTGLGLAIVKHIVEAHKGNIIVTSQVGKGTTFLVELNKQFLDE</sequence>
<evidence type="ECO:0000256" key="4">
    <source>
        <dbReference type="ARBA" id="ARBA00012438"/>
    </source>
</evidence>
<accession>A0A0Q3VJB4</accession>
<evidence type="ECO:0000256" key="13">
    <source>
        <dbReference type="SAM" id="Phobius"/>
    </source>
</evidence>
<dbReference type="Gene3D" id="6.10.340.10">
    <property type="match status" value="1"/>
</dbReference>
<dbReference type="Gene3D" id="1.10.287.130">
    <property type="match status" value="1"/>
</dbReference>
<keyword evidence="18" id="KW-1185">Reference proteome</keyword>
<keyword evidence="13" id="KW-1133">Transmembrane helix</keyword>
<keyword evidence="6" id="KW-0597">Phosphoprotein</keyword>
<evidence type="ECO:0000256" key="8">
    <source>
        <dbReference type="ARBA" id="ARBA00022741"/>
    </source>
</evidence>
<reference evidence="17 18" key="1">
    <citation type="submission" date="2015-09" db="EMBL/GenBank/DDBJ databases">
        <title>Genome sequencing project for genomic taxonomy and phylogenomics of Bacillus-like bacteria.</title>
        <authorList>
            <person name="Liu B."/>
            <person name="Wang J."/>
            <person name="Zhu Y."/>
            <person name="Liu G."/>
            <person name="Chen Q."/>
            <person name="Chen Z."/>
            <person name="Lan J."/>
            <person name="Che J."/>
            <person name="Ge C."/>
            <person name="Shi H."/>
            <person name="Pan Z."/>
            <person name="Liu X."/>
        </authorList>
    </citation>
    <scope>NUCLEOTIDE SEQUENCE [LARGE SCALE GENOMIC DNA]</scope>
    <source>
        <strain evidence="17 18">FJAT-18043</strain>
    </source>
</reference>